<sequence length="81" mass="8815">MVKVILQGKRSMFNLTLNNTVSASLVESVDVDTLRVNGSKTSSCTRAGDSNTSSWDQSMSIIPIGVDDSQDEDEDSVHCYK</sequence>
<evidence type="ECO:0000313" key="3">
    <source>
        <dbReference type="Proteomes" id="UP000828390"/>
    </source>
</evidence>
<feature type="region of interest" description="Disordered" evidence="1">
    <location>
        <begin position="40"/>
        <end position="59"/>
    </location>
</feature>
<gene>
    <name evidence="2" type="ORF">DPMN_016375</name>
</gene>
<protein>
    <submittedName>
        <fullName evidence="2">Uncharacterized protein</fullName>
    </submittedName>
</protein>
<keyword evidence="3" id="KW-1185">Reference proteome</keyword>
<evidence type="ECO:0000313" key="2">
    <source>
        <dbReference type="EMBL" id="KAH3892260.1"/>
    </source>
</evidence>
<dbReference type="AlphaFoldDB" id="A0A9D4S6D8"/>
<proteinExistence type="predicted"/>
<dbReference type="EMBL" id="JAIWYP010000001">
    <property type="protein sequence ID" value="KAH3892260.1"/>
    <property type="molecule type" value="Genomic_DNA"/>
</dbReference>
<comment type="caution">
    <text evidence="2">The sequence shown here is derived from an EMBL/GenBank/DDBJ whole genome shotgun (WGS) entry which is preliminary data.</text>
</comment>
<reference evidence="2" key="1">
    <citation type="journal article" date="2019" name="bioRxiv">
        <title>The Genome of the Zebra Mussel, Dreissena polymorpha: A Resource for Invasive Species Research.</title>
        <authorList>
            <person name="McCartney M.A."/>
            <person name="Auch B."/>
            <person name="Kono T."/>
            <person name="Mallez S."/>
            <person name="Zhang Y."/>
            <person name="Obille A."/>
            <person name="Becker A."/>
            <person name="Abrahante J.E."/>
            <person name="Garbe J."/>
            <person name="Badalamenti J.P."/>
            <person name="Herman A."/>
            <person name="Mangelson H."/>
            <person name="Liachko I."/>
            <person name="Sullivan S."/>
            <person name="Sone E.D."/>
            <person name="Koren S."/>
            <person name="Silverstein K.A.T."/>
            <person name="Beckman K.B."/>
            <person name="Gohl D.M."/>
        </authorList>
    </citation>
    <scope>NUCLEOTIDE SEQUENCE</scope>
    <source>
        <strain evidence="2">Duluth1</strain>
        <tissue evidence="2">Whole animal</tissue>
    </source>
</reference>
<name>A0A9D4S6D8_DREPO</name>
<dbReference type="Proteomes" id="UP000828390">
    <property type="component" value="Unassembled WGS sequence"/>
</dbReference>
<accession>A0A9D4S6D8</accession>
<reference evidence="2" key="2">
    <citation type="submission" date="2020-11" db="EMBL/GenBank/DDBJ databases">
        <authorList>
            <person name="McCartney M.A."/>
            <person name="Auch B."/>
            <person name="Kono T."/>
            <person name="Mallez S."/>
            <person name="Becker A."/>
            <person name="Gohl D.M."/>
            <person name="Silverstein K.A.T."/>
            <person name="Koren S."/>
            <person name="Bechman K.B."/>
            <person name="Herman A."/>
            <person name="Abrahante J.E."/>
            <person name="Garbe J."/>
        </authorList>
    </citation>
    <scope>NUCLEOTIDE SEQUENCE</scope>
    <source>
        <strain evidence="2">Duluth1</strain>
        <tissue evidence="2">Whole animal</tissue>
    </source>
</reference>
<organism evidence="2 3">
    <name type="scientific">Dreissena polymorpha</name>
    <name type="common">Zebra mussel</name>
    <name type="synonym">Mytilus polymorpha</name>
    <dbReference type="NCBI Taxonomy" id="45954"/>
    <lineage>
        <taxon>Eukaryota</taxon>
        <taxon>Metazoa</taxon>
        <taxon>Spiralia</taxon>
        <taxon>Lophotrochozoa</taxon>
        <taxon>Mollusca</taxon>
        <taxon>Bivalvia</taxon>
        <taxon>Autobranchia</taxon>
        <taxon>Heteroconchia</taxon>
        <taxon>Euheterodonta</taxon>
        <taxon>Imparidentia</taxon>
        <taxon>Neoheterodontei</taxon>
        <taxon>Myida</taxon>
        <taxon>Dreissenoidea</taxon>
        <taxon>Dreissenidae</taxon>
        <taxon>Dreissena</taxon>
    </lineage>
</organism>
<evidence type="ECO:0000256" key="1">
    <source>
        <dbReference type="SAM" id="MobiDB-lite"/>
    </source>
</evidence>